<evidence type="ECO:0000313" key="2">
    <source>
        <dbReference type="Proteomes" id="UP000623467"/>
    </source>
</evidence>
<sequence length="228" mass="25544">MTDQSWPATIIAALHQHSLAPSQFRHVFDSVLSGLSWNNLDNYLAFASSSLQKFPTLPFLSTSSHHRAGSFRQESRAIYRWFGTPGKSSAHRANTGHQPLHFDIFFSIQVFRSAFVRELWRKSEQGYQLVEKYSGGQLGVCGIANLPWSGLGGAPVAVRAAFVPTHPSTTWAYPPRTRDSQIRLFRLRVQSQVQIEQPPARPDPCFTNLHYSIPAIAWSPGTPSWVTP</sequence>
<protein>
    <submittedName>
        <fullName evidence="1">Uncharacterized protein</fullName>
    </submittedName>
</protein>
<reference evidence="1" key="1">
    <citation type="submission" date="2020-05" db="EMBL/GenBank/DDBJ databases">
        <title>Mycena genomes resolve the evolution of fungal bioluminescence.</title>
        <authorList>
            <person name="Tsai I.J."/>
        </authorList>
    </citation>
    <scope>NUCLEOTIDE SEQUENCE</scope>
    <source>
        <strain evidence="1">160909Yilan</strain>
    </source>
</reference>
<gene>
    <name evidence="1" type="ORF">MSAN_00510800</name>
</gene>
<evidence type="ECO:0000313" key="1">
    <source>
        <dbReference type="EMBL" id="KAF7373033.1"/>
    </source>
</evidence>
<dbReference type="Proteomes" id="UP000623467">
    <property type="component" value="Unassembled WGS sequence"/>
</dbReference>
<dbReference type="EMBL" id="JACAZH010000003">
    <property type="protein sequence ID" value="KAF7373033.1"/>
    <property type="molecule type" value="Genomic_DNA"/>
</dbReference>
<name>A0A8H7DI19_9AGAR</name>
<accession>A0A8H7DI19</accession>
<comment type="caution">
    <text evidence="1">The sequence shown here is derived from an EMBL/GenBank/DDBJ whole genome shotgun (WGS) entry which is preliminary data.</text>
</comment>
<proteinExistence type="predicted"/>
<keyword evidence="2" id="KW-1185">Reference proteome</keyword>
<organism evidence="1 2">
    <name type="scientific">Mycena sanguinolenta</name>
    <dbReference type="NCBI Taxonomy" id="230812"/>
    <lineage>
        <taxon>Eukaryota</taxon>
        <taxon>Fungi</taxon>
        <taxon>Dikarya</taxon>
        <taxon>Basidiomycota</taxon>
        <taxon>Agaricomycotina</taxon>
        <taxon>Agaricomycetes</taxon>
        <taxon>Agaricomycetidae</taxon>
        <taxon>Agaricales</taxon>
        <taxon>Marasmiineae</taxon>
        <taxon>Mycenaceae</taxon>
        <taxon>Mycena</taxon>
    </lineage>
</organism>
<dbReference type="AlphaFoldDB" id="A0A8H7DI19"/>